<dbReference type="EMBL" id="JAQQAF010000004">
    <property type="protein sequence ID" value="KAJ8492920.1"/>
    <property type="molecule type" value="Genomic_DNA"/>
</dbReference>
<name>A0AAV8R824_ENSVE</name>
<keyword evidence="3" id="KW-1185">Reference proteome</keyword>
<organism evidence="2 3">
    <name type="scientific">Ensete ventricosum</name>
    <name type="common">Abyssinian banana</name>
    <name type="synonym">Musa ensete</name>
    <dbReference type="NCBI Taxonomy" id="4639"/>
    <lineage>
        <taxon>Eukaryota</taxon>
        <taxon>Viridiplantae</taxon>
        <taxon>Streptophyta</taxon>
        <taxon>Embryophyta</taxon>
        <taxon>Tracheophyta</taxon>
        <taxon>Spermatophyta</taxon>
        <taxon>Magnoliopsida</taxon>
        <taxon>Liliopsida</taxon>
        <taxon>Zingiberales</taxon>
        <taxon>Musaceae</taxon>
        <taxon>Ensete</taxon>
    </lineage>
</organism>
<reference evidence="2 3" key="1">
    <citation type="submission" date="2022-12" db="EMBL/GenBank/DDBJ databases">
        <title>Chromosome-scale assembly of the Ensete ventricosum genome.</title>
        <authorList>
            <person name="Dussert Y."/>
            <person name="Stocks J."/>
            <person name="Wendawek A."/>
            <person name="Woldeyes F."/>
            <person name="Nichols R.A."/>
            <person name="Borrell J.S."/>
        </authorList>
    </citation>
    <scope>NUCLEOTIDE SEQUENCE [LARGE SCALE GENOMIC DNA]</scope>
    <source>
        <strain evidence="3">cv. Maze</strain>
        <tissue evidence="2">Seeds</tissue>
    </source>
</reference>
<accession>A0AAV8R824</accession>
<gene>
    <name evidence="2" type="ORF">OPV22_014641</name>
</gene>
<feature type="compositionally biased region" description="Pro residues" evidence="1">
    <location>
        <begin position="60"/>
        <end position="78"/>
    </location>
</feature>
<dbReference type="AlphaFoldDB" id="A0AAV8R824"/>
<feature type="compositionally biased region" description="Low complexity" evidence="1">
    <location>
        <begin position="122"/>
        <end position="141"/>
    </location>
</feature>
<evidence type="ECO:0000313" key="2">
    <source>
        <dbReference type="EMBL" id="KAJ8492920.1"/>
    </source>
</evidence>
<feature type="region of interest" description="Disordered" evidence="1">
    <location>
        <begin position="318"/>
        <end position="352"/>
    </location>
</feature>
<evidence type="ECO:0000256" key="1">
    <source>
        <dbReference type="SAM" id="MobiDB-lite"/>
    </source>
</evidence>
<feature type="compositionally biased region" description="Low complexity" evidence="1">
    <location>
        <begin position="161"/>
        <end position="188"/>
    </location>
</feature>
<feature type="compositionally biased region" description="Low complexity" evidence="1">
    <location>
        <begin position="38"/>
        <end position="49"/>
    </location>
</feature>
<evidence type="ECO:0000313" key="3">
    <source>
        <dbReference type="Proteomes" id="UP001222027"/>
    </source>
</evidence>
<sequence length="352" mass="35785">MAPKKKSRGRSSKSKNVAGSSSTAVPSPAVISDHAGEASTTRPSSTAPSGHSPPTQETPLRPPASQEPPSSAIPPPSPSSRLCPLPADVEPTTAGEVSTSHPSLRADPSASSPQSPSPPASQDPCSDAISPPLPSSRLLLPVDDPWLRSSGETSTSVPHLPSSVPSTRTRPTRGTSTSRRISRRPSSPAANLGRPHPPVPPPSQTTLPRVTDQERDIFALICCMTEDVCAARDYLNTKNVHGADSSTSLQSGLAHVANSIPTVMDAINMIVELADVRDETEVMSASVAAYADLDTILQSFNSTSVLMSRVIEQALAGGSLHDPGGQGGSSSGSGVGPVGASSGAGPGGASSA</sequence>
<protein>
    <submittedName>
        <fullName evidence="2">Uncharacterized protein</fullName>
    </submittedName>
</protein>
<comment type="caution">
    <text evidence="2">The sequence shown here is derived from an EMBL/GenBank/DDBJ whole genome shotgun (WGS) entry which is preliminary data.</text>
</comment>
<dbReference type="Proteomes" id="UP001222027">
    <property type="component" value="Unassembled WGS sequence"/>
</dbReference>
<feature type="compositionally biased region" description="Basic residues" evidence="1">
    <location>
        <begin position="1"/>
        <end position="13"/>
    </location>
</feature>
<proteinExistence type="predicted"/>
<feature type="compositionally biased region" description="Gly residues" evidence="1">
    <location>
        <begin position="324"/>
        <end position="352"/>
    </location>
</feature>
<feature type="region of interest" description="Disordered" evidence="1">
    <location>
        <begin position="1"/>
        <end position="209"/>
    </location>
</feature>